<evidence type="ECO:0000313" key="3">
    <source>
        <dbReference type="Proteomes" id="UP000255509"/>
    </source>
</evidence>
<keyword evidence="1" id="KW-1133">Transmembrane helix</keyword>
<dbReference type="AlphaFoldDB" id="A0A379W007"/>
<accession>A0A379W007</accession>
<feature type="transmembrane region" description="Helical" evidence="1">
    <location>
        <begin position="12"/>
        <end position="33"/>
    </location>
</feature>
<proteinExistence type="predicted"/>
<evidence type="ECO:0000256" key="1">
    <source>
        <dbReference type="SAM" id="Phobius"/>
    </source>
</evidence>
<reference evidence="2 3" key="1">
    <citation type="submission" date="2018-06" db="EMBL/GenBank/DDBJ databases">
        <authorList>
            <consortium name="Pathogen Informatics"/>
            <person name="Doyle S."/>
        </authorList>
    </citation>
    <scope>NUCLEOTIDE SEQUENCE [LARGE SCALE GENOMIC DNA]</scope>
    <source>
        <strain evidence="2 3">NCTC8258</strain>
    </source>
</reference>
<name>A0A379W007_SALET</name>
<dbReference type="EMBL" id="UGXS01000004">
    <property type="protein sequence ID" value="SUH12697.1"/>
    <property type="molecule type" value="Genomic_DNA"/>
</dbReference>
<evidence type="ECO:0000313" key="2">
    <source>
        <dbReference type="EMBL" id="SUH12697.1"/>
    </source>
</evidence>
<gene>
    <name evidence="2" type="primary">lldP_4</name>
    <name evidence="2" type="ORF">NCTC8258_00306</name>
</gene>
<keyword evidence="1" id="KW-0472">Membrane</keyword>
<keyword evidence="1" id="KW-0812">Transmembrane</keyword>
<protein>
    <submittedName>
        <fullName evidence="2">L-lactate permease</fullName>
    </submittedName>
</protein>
<sequence>MNLWQQNYDPAGNIWLSSLIASLPILFFFFALINSS</sequence>
<dbReference type="Proteomes" id="UP000255509">
    <property type="component" value="Unassembled WGS sequence"/>
</dbReference>
<organism evidence="2 3">
    <name type="scientific">Salmonella enterica I</name>
    <dbReference type="NCBI Taxonomy" id="59201"/>
    <lineage>
        <taxon>Bacteria</taxon>
        <taxon>Pseudomonadati</taxon>
        <taxon>Pseudomonadota</taxon>
        <taxon>Gammaproteobacteria</taxon>
        <taxon>Enterobacterales</taxon>
        <taxon>Enterobacteriaceae</taxon>
        <taxon>Salmonella</taxon>
    </lineage>
</organism>